<accession>G4ZT39</accession>
<name>G4ZT39_PHYSP</name>
<feature type="non-terminal residue" evidence="1">
    <location>
        <position position="1"/>
    </location>
</feature>
<dbReference type="PANTHER" id="PTHR46586:SF3">
    <property type="entry name" value="ANKYRIN REPEAT-CONTAINING PROTEIN"/>
    <property type="match status" value="1"/>
</dbReference>
<dbReference type="PANTHER" id="PTHR46586">
    <property type="entry name" value="ANKYRIN REPEAT-CONTAINING PROTEIN"/>
    <property type="match status" value="1"/>
</dbReference>
<dbReference type="Gene3D" id="1.25.40.20">
    <property type="entry name" value="Ankyrin repeat-containing domain"/>
    <property type="match status" value="1"/>
</dbReference>
<dbReference type="KEGG" id="psoj:PHYSODRAFT_511541"/>
<dbReference type="InterPro" id="IPR052050">
    <property type="entry name" value="SecEffector_AnkRepeat"/>
</dbReference>
<keyword evidence="2" id="KW-1185">Reference proteome</keyword>
<dbReference type="EMBL" id="JH159156">
    <property type="protein sequence ID" value="EGZ12856.1"/>
    <property type="molecule type" value="Genomic_DNA"/>
</dbReference>
<protein>
    <submittedName>
        <fullName evidence="1">Uncharacterized protein</fullName>
    </submittedName>
</protein>
<evidence type="ECO:0000313" key="2">
    <source>
        <dbReference type="Proteomes" id="UP000002640"/>
    </source>
</evidence>
<dbReference type="InParanoid" id="G4ZT39"/>
<dbReference type="STRING" id="1094619.G4ZT39"/>
<dbReference type="Proteomes" id="UP000002640">
    <property type="component" value="Unassembled WGS sequence"/>
</dbReference>
<organism evidence="1 2">
    <name type="scientific">Phytophthora sojae (strain P6497)</name>
    <name type="common">Soybean stem and root rot agent</name>
    <name type="synonym">Phytophthora megasperma f. sp. glycines</name>
    <dbReference type="NCBI Taxonomy" id="1094619"/>
    <lineage>
        <taxon>Eukaryota</taxon>
        <taxon>Sar</taxon>
        <taxon>Stramenopiles</taxon>
        <taxon>Oomycota</taxon>
        <taxon>Peronosporomycetes</taxon>
        <taxon>Peronosporales</taxon>
        <taxon>Peronosporaceae</taxon>
        <taxon>Phytophthora</taxon>
    </lineage>
</organism>
<dbReference type="GeneID" id="20659250"/>
<dbReference type="RefSeq" id="XP_009530285.1">
    <property type="nucleotide sequence ID" value="XM_009531990.1"/>
</dbReference>
<reference evidence="1 2" key="1">
    <citation type="journal article" date="2006" name="Science">
        <title>Phytophthora genome sequences uncover evolutionary origins and mechanisms of pathogenesis.</title>
        <authorList>
            <person name="Tyler B.M."/>
            <person name="Tripathy S."/>
            <person name="Zhang X."/>
            <person name="Dehal P."/>
            <person name="Jiang R.H."/>
            <person name="Aerts A."/>
            <person name="Arredondo F.D."/>
            <person name="Baxter L."/>
            <person name="Bensasson D."/>
            <person name="Beynon J.L."/>
            <person name="Chapman J."/>
            <person name="Damasceno C.M."/>
            <person name="Dorrance A.E."/>
            <person name="Dou D."/>
            <person name="Dickerman A.W."/>
            <person name="Dubchak I.L."/>
            <person name="Garbelotto M."/>
            <person name="Gijzen M."/>
            <person name="Gordon S.G."/>
            <person name="Govers F."/>
            <person name="Grunwald N.J."/>
            <person name="Huang W."/>
            <person name="Ivors K.L."/>
            <person name="Jones R.W."/>
            <person name="Kamoun S."/>
            <person name="Krampis K."/>
            <person name="Lamour K.H."/>
            <person name="Lee M.K."/>
            <person name="McDonald W.H."/>
            <person name="Medina M."/>
            <person name="Meijer H.J."/>
            <person name="Nordberg E.K."/>
            <person name="Maclean D.J."/>
            <person name="Ospina-Giraldo M.D."/>
            <person name="Morris P.F."/>
            <person name="Phuntumart V."/>
            <person name="Putnam N.H."/>
            <person name="Rash S."/>
            <person name="Rose J.K."/>
            <person name="Sakihama Y."/>
            <person name="Salamov A.A."/>
            <person name="Savidor A."/>
            <person name="Scheuring C.F."/>
            <person name="Smith B.M."/>
            <person name="Sobral B.W."/>
            <person name="Terry A."/>
            <person name="Torto-Alalibo T.A."/>
            <person name="Win J."/>
            <person name="Xu Z."/>
            <person name="Zhang H."/>
            <person name="Grigoriev I.V."/>
            <person name="Rokhsar D.S."/>
            <person name="Boore J.L."/>
        </authorList>
    </citation>
    <scope>NUCLEOTIDE SEQUENCE [LARGE SCALE GENOMIC DNA]</scope>
    <source>
        <strain evidence="1 2">P6497</strain>
    </source>
</reference>
<dbReference type="SUPFAM" id="SSF48403">
    <property type="entry name" value="Ankyrin repeat"/>
    <property type="match status" value="1"/>
</dbReference>
<dbReference type="AlphaFoldDB" id="G4ZT39"/>
<gene>
    <name evidence="1" type="ORF">PHYSODRAFT_511541</name>
</gene>
<dbReference type="SMR" id="G4ZT39"/>
<proteinExistence type="predicted"/>
<evidence type="ECO:0000313" key="1">
    <source>
        <dbReference type="EMBL" id="EGZ12856.1"/>
    </source>
</evidence>
<dbReference type="InterPro" id="IPR036770">
    <property type="entry name" value="Ankyrin_rpt-contain_sf"/>
</dbReference>
<sequence>LKWIVQSYLPGEFLVNVVAEAAAHGPLSVLEWLWGNYRENCYWRRYEFVQAVLFNDQSVGEWLLHRVVMRDGDEVSKVLKLALSLKCVQLLYQKYHPDVAEAFRDALLYGRWEVVRWFMETVTDEEYLANAHQYNEAFESPARFGALDLLKELHDRGLVRVSKRTIEIAAENGRLNVVKWLIEEKEVASIGRAFQRAADGGHLDVLKYLHAEREDSCRDSSLNAAASTGSLETVQWLRENTRAHCSVVAMDWAAIDGHLEMVQ</sequence>